<name>A0A7D4UHF0_9SPHI</name>
<evidence type="ECO:0000313" key="2">
    <source>
        <dbReference type="EMBL" id="QKJ33196.1"/>
    </source>
</evidence>
<dbReference type="EMBL" id="CP054139">
    <property type="protein sequence ID" value="QKJ33196.1"/>
    <property type="molecule type" value="Genomic_DNA"/>
</dbReference>
<evidence type="ECO:0000313" key="3">
    <source>
        <dbReference type="Proteomes" id="UP000505355"/>
    </source>
</evidence>
<dbReference type="InterPro" id="IPR014729">
    <property type="entry name" value="Rossmann-like_a/b/a_fold"/>
</dbReference>
<reference evidence="2 3" key="1">
    <citation type="submission" date="2020-05" db="EMBL/GenBank/DDBJ databases">
        <title>Mucilaginibacter mali sp. nov.</title>
        <authorList>
            <person name="Kim H.S."/>
            <person name="Lee K.C."/>
            <person name="Suh M.K."/>
            <person name="Kim J.-S."/>
            <person name="Han K.-I."/>
            <person name="Eom M.K."/>
            <person name="Shin Y.K."/>
            <person name="Lee J.-S."/>
        </authorList>
    </citation>
    <scope>NUCLEOTIDE SEQUENCE [LARGE SCALE GENOMIC DNA]</scope>
    <source>
        <strain evidence="2 3">G2-14</strain>
    </source>
</reference>
<accession>A0A7D4UHF0</accession>
<dbReference type="Proteomes" id="UP000505355">
    <property type="component" value="Chromosome"/>
</dbReference>
<proteinExistence type="predicted"/>
<dbReference type="AlphaFoldDB" id="A0A7D4UHF0"/>
<organism evidence="2 3">
    <name type="scientific">Mucilaginibacter mali</name>
    <dbReference type="NCBI Taxonomy" id="2740462"/>
    <lineage>
        <taxon>Bacteria</taxon>
        <taxon>Pseudomonadati</taxon>
        <taxon>Bacteroidota</taxon>
        <taxon>Sphingobacteriia</taxon>
        <taxon>Sphingobacteriales</taxon>
        <taxon>Sphingobacteriaceae</taxon>
        <taxon>Mucilaginibacter</taxon>
    </lineage>
</organism>
<gene>
    <name evidence="2" type="ORF">HQ865_18160</name>
</gene>
<dbReference type="InterPro" id="IPR003848">
    <property type="entry name" value="DUF218"/>
</dbReference>
<dbReference type="KEGG" id="mmab:HQ865_18160"/>
<dbReference type="Pfam" id="PF02698">
    <property type="entry name" value="DUF218"/>
    <property type="match status" value="1"/>
</dbReference>
<keyword evidence="3" id="KW-1185">Reference proteome</keyword>
<evidence type="ECO:0000259" key="1">
    <source>
        <dbReference type="Pfam" id="PF02698"/>
    </source>
</evidence>
<dbReference type="Gene3D" id="3.40.50.620">
    <property type="entry name" value="HUPs"/>
    <property type="match status" value="1"/>
</dbReference>
<dbReference type="CDD" id="cd06259">
    <property type="entry name" value="YdcF-like"/>
    <property type="match status" value="1"/>
</dbReference>
<sequence length="374" mass="41153">MLNLVQLSPQVKRLLINDPELTKVASDKVEAIKASLDCKDAACYTSQLKFTNEEIKIVGNRLAQLYKSNNALGLLVKNDLIPSGAYILNKNLSPQQQLVKAWEQDAEGVNYAISVYADGKKPLYADIDSISFNVKAKAYPAVLFDAASVALSECKGSKLFFEPVLTYALQAMEINGRHDAANFEPLSAGLNKVALQNIKQTNWSKYKYSAILILGAGPGDLLTSISATGMLRCRMGAARYFAGLAPFIIVSGGMAHPYKTKYCEAVEMKKFLVENLHVPAKAVIVETQARHTTTNVRNAVRLIYHYGMPFNKAFATVSSKSHVESVAASMAERCIKELKYVPYKVGNRIDDNALELYPLVDALQINPIEPLDPR</sequence>
<protein>
    <submittedName>
        <fullName evidence="2">YdcF family protein</fullName>
    </submittedName>
</protein>
<feature type="domain" description="DUF218" evidence="1">
    <location>
        <begin position="210"/>
        <end position="345"/>
    </location>
</feature>